<dbReference type="RefSeq" id="YP_009733039.1">
    <property type="nucleotide sequence ID" value="NC_046060.1"/>
</dbReference>
<dbReference type="InterPro" id="IPR001457">
    <property type="entry name" value="NADH_UbQ/plastoQ_OxRdtase_su6"/>
</dbReference>
<feature type="transmembrane region" description="Helical" evidence="2">
    <location>
        <begin position="142"/>
        <end position="161"/>
    </location>
</feature>
<dbReference type="GeneID" id="44153566"/>
<dbReference type="GO" id="GO:0008137">
    <property type="term" value="F:NADH dehydrogenase (ubiquinone) activity"/>
    <property type="evidence" value="ECO:0007669"/>
    <property type="project" value="UniProtKB-UniRule"/>
</dbReference>
<keyword evidence="2 3" id="KW-0496">Mitochondrion</keyword>
<evidence type="ECO:0000313" key="3">
    <source>
        <dbReference type="EMBL" id="QHU78335.1"/>
    </source>
</evidence>
<name>A0A6C0M5S6_9CHLO</name>
<proteinExistence type="inferred from homology"/>
<keyword evidence="2" id="KW-0813">Transport</keyword>
<dbReference type="EMBL" id="MN934958">
    <property type="protein sequence ID" value="QHU78335.1"/>
    <property type="molecule type" value="Genomic_DNA"/>
</dbReference>
<evidence type="ECO:0000256" key="2">
    <source>
        <dbReference type="RuleBase" id="RU004430"/>
    </source>
</evidence>
<protein>
    <recommendedName>
        <fullName evidence="2">NADH-ubiquinone oxidoreductase chain 6</fullName>
        <ecNumber evidence="2">7.1.1.2</ecNumber>
    </recommendedName>
</protein>
<keyword evidence="2" id="KW-0830">Ubiquinone</keyword>
<accession>A0A6C0M5S6</accession>
<reference evidence="3" key="1">
    <citation type="submission" date="2020-01" db="EMBL/GenBank/DDBJ databases">
        <title>The complete mitocondrion genome of Heveochlorella roystonensis contains a large direct repeat.</title>
        <authorList>
            <person name="Zhang J."/>
        </authorList>
    </citation>
    <scope>NUCLEOTIDE SEQUENCE</scope>
</reference>
<dbReference type="PANTHER" id="PTHR33269">
    <property type="entry name" value="NADH-UBIQUINONE OXIDOREDUCTASE CHAIN 6"/>
    <property type="match status" value="1"/>
</dbReference>
<dbReference type="Pfam" id="PF00499">
    <property type="entry name" value="Oxidored_q3"/>
    <property type="match status" value="1"/>
</dbReference>
<sequence>MMHPSMGGIDQPFKLMHRCVTTIDHGSAMMHPYMGGIDHKQSTVKTRPKKIKSFMNLLFYIFSSFALLSGIMVISAKNPVHSVLFLILVFFNSAGLLLLLGLDFFSLIFLVVYVGAIAVLFLFVVMMLNIKSAEINEKRLRYLPIGGVLGFLFLLLIFLIVDNDLIPLLPHKDTLIFESGLSKSEIENIDLSFIQWSQLLYTVSNIEAIGLYIYTYYFFFFLLASLILLVAMVGAIVLTMSKGVSIKRQKVFRQNTREFAETVSRFS</sequence>
<dbReference type="PANTHER" id="PTHR33269:SF17">
    <property type="entry name" value="NADH-UBIQUINONE OXIDOREDUCTASE CHAIN 6"/>
    <property type="match status" value="1"/>
</dbReference>
<gene>
    <name evidence="3" type="primary">nad6</name>
</gene>
<geneLocation type="mitochondrion" evidence="3"/>
<keyword evidence="2" id="KW-0472">Membrane</keyword>
<keyword evidence="2" id="KW-0679">Respiratory chain</keyword>
<keyword evidence="2" id="KW-1278">Translocase</keyword>
<feature type="transmembrane region" description="Helical" evidence="2">
    <location>
        <begin position="57"/>
        <end position="76"/>
    </location>
</feature>
<keyword evidence="2" id="KW-0520">NAD</keyword>
<dbReference type="EC" id="7.1.1.2" evidence="2"/>
<dbReference type="AlphaFoldDB" id="A0A6C0M5S6"/>
<comment type="similarity">
    <text evidence="1 2">Belongs to the complex I subunit 6 family.</text>
</comment>
<feature type="transmembrane region" description="Helical" evidence="2">
    <location>
        <begin position="108"/>
        <end position="130"/>
    </location>
</feature>
<dbReference type="GO" id="GO:0031966">
    <property type="term" value="C:mitochondrial membrane"/>
    <property type="evidence" value="ECO:0007669"/>
    <property type="project" value="UniProtKB-SubCell"/>
</dbReference>
<dbReference type="NCBIfam" id="NF005164">
    <property type="entry name" value="PRK06638.1-4"/>
    <property type="match status" value="1"/>
</dbReference>
<comment type="catalytic activity">
    <reaction evidence="2">
        <text>a ubiquinone + NADH + 5 H(+)(in) = a ubiquinol + NAD(+) + 4 H(+)(out)</text>
        <dbReference type="Rhea" id="RHEA:29091"/>
        <dbReference type="Rhea" id="RHEA-COMP:9565"/>
        <dbReference type="Rhea" id="RHEA-COMP:9566"/>
        <dbReference type="ChEBI" id="CHEBI:15378"/>
        <dbReference type="ChEBI" id="CHEBI:16389"/>
        <dbReference type="ChEBI" id="CHEBI:17976"/>
        <dbReference type="ChEBI" id="CHEBI:57540"/>
        <dbReference type="ChEBI" id="CHEBI:57945"/>
        <dbReference type="EC" id="7.1.1.2"/>
    </reaction>
</comment>
<dbReference type="Gene3D" id="1.20.120.1200">
    <property type="entry name" value="NADH-ubiquinone/plastoquinone oxidoreductase chain 6, subunit NuoJ"/>
    <property type="match status" value="1"/>
</dbReference>
<keyword evidence="2" id="KW-1133">Transmembrane helix</keyword>
<evidence type="ECO:0000256" key="1">
    <source>
        <dbReference type="ARBA" id="ARBA00005698"/>
    </source>
</evidence>
<comment type="function">
    <text evidence="2">Core subunit of the mitochondrial membrane respiratory chain NADH dehydrogenase (Complex I) which catalyzes electron transfer from NADH through the respiratory chain, using ubiquinone as an electron acceptor. Essential for the catalytic activity and assembly of complex I.</text>
</comment>
<organism evidence="3">
    <name type="scientific">Jaagichlorella roystonensis</name>
    <dbReference type="NCBI Taxonomy" id="1052852"/>
    <lineage>
        <taxon>Eukaryota</taxon>
        <taxon>Viridiplantae</taxon>
        <taxon>Chlorophyta</taxon>
        <taxon>core chlorophytes</taxon>
        <taxon>Trebouxiophyceae</taxon>
        <taxon>Watanabeales</taxon>
        <taxon>Watanabeaceae</taxon>
        <taxon>Jaagichlorella</taxon>
    </lineage>
</organism>
<dbReference type="InterPro" id="IPR042106">
    <property type="entry name" value="Nuo/plastoQ_OxRdtase_6_NuoJ"/>
</dbReference>
<keyword evidence="2" id="KW-0812">Transmembrane</keyword>
<feature type="transmembrane region" description="Helical" evidence="2">
    <location>
        <begin position="216"/>
        <end position="240"/>
    </location>
</feature>
<keyword evidence="2" id="KW-0249">Electron transport</keyword>
<feature type="transmembrane region" description="Helical" evidence="2">
    <location>
        <begin position="83"/>
        <end position="102"/>
    </location>
</feature>
<comment type="subcellular location">
    <subcellularLocation>
        <location evidence="2">Mitochondrion membrane</location>
        <topology evidence="2">Multi-pass membrane protein</topology>
    </subcellularLocation>
</comment>